<dbReference type="AlphaFoldDB" id="A0A919RIL4"/>
<dbReference type="EMBL" id="BOOW01000023">
    <property type="protein sequence ID" value="GII93485.1"/>
    <property type="molecule type" value="Genomic_DNA"/>
</dbReference>
<keyword evidence="2" id="KW-1185">Reference proteome</keyword>
<evidence type="ECO:0000313" key="2">
    <source>
        <dbReference type="Proteomes" id="UP000606172"/>
    </source>
</evidence>
<proteinExistence type="predicted"/>
<protein>
    <recommendedName>
        <fullName evidence="3">GIY-YIG domain-containing protein</fullName>
    </recommendedName>
</protein>
<dbReference type="Proteomes" id="UP000606172">
    <property type="component" value="Unassembled WGS sequence"/>
</dbReference>
<gene>
    <name evidence="1" type="ORF">Ssi02_37160</name>
</gene>
<name>A0A919RIL4_9ACTN</name>
<organism evidence="1 2">
    <name type="scientific">Sinosporangium siamense</name>
    <dbReference type="NCBI Taxonomy" id="1367973"/>
    <lineage>
        <taxon>Bacteria</taxon>
        <taxon>Bacillati</taxon>
        <taxon>Actinomycetota</taxon>
        <taxon>Actinomycetes</taxon>
        <taxon>Streptosporangiales</taxon>
        <taxon>Streptosporangiaceae</taxon>
        <taxon>Sinosporangium</taxon>
    </lineage>
</organism>
<evidence type="ECO:0008006" key="3">
    <source>
        <dbReference type="Google" id="ProtNLM"/>
    </source>
</evidence>
<evidence type="ECO:0000313" key="1">
    <source>
        <dbReference type="EMBL" id="GII93485.1"/>
    </source>
</evidence>
<comment type="caution">
    <text evidence="1">The sequence shown here is derived from an EMBL/GenBank/DDBJ whole genome shotgun (WGS) entry which is preliminary data.</text>
</comment>
<reference evidence="1" key="1">
    <citation type="submission" date="2021-01" db="EMBL/GenBank/DDBJ databases">
        <title>Whole genome shotgun sequence of Sinosporangium siamense NBRC 109515.</title>
        <authorList>
            <person name="Komaki H."/>
            <person name="Tamura T."/>
        </authorList>
    </citation>
    <scope>NUCLEOTIDE SEQUENCE</scope>
    <source>
        <strain evidence="1">NBRC 109515</strain>
    </source>
</reference>
<accession>A0A919RIL4</accession>
<sequence length="105" mass="12369">MVYIGEGACLAARVRYYTRRHNTKRKTTQTLFSEEIRTALNEHRKVVVDVATTGTINITGFERRLIMEHVSDRRFAEAAAVMNEWERDKDGLIEIWNRVLDDQKW</sequence>